<dbReference type="Pfam" id="PF12802">
    <property type="entry name" value="MarR_2"/>
    <property type="match status" value="1"/>
</dbReference>
<organism evidence="3 4">
    <name type="scientific">Brachybacterium massiliense</name>
    <dbReference type="NCBI Taxonomy" id="1755098"/>
    <lineage>
        <taxon>Bacteria</taxon>
        <taxon>Bacillati</taxon>
        <taxon>Actinomycetota</taxon>
        <taxon>Actinomycetes</taxon>
        <taxon>Micrococcales</taxon>
        <taxon>Dermabacteraceae</taxon>
        <taxon>Brachybacterium</taxon>
    </lineage>
</organism>
<dbReference type="AlphaFoldDB" id="A0A921MUX0"/>
<dbReference type="Gene3D" id="1.10.10.10">
    <property type="entry name" value="Winged helix-like DNA-binding domain superfamily/Winged helix DNA-binding domain"/>
    <property type="match status" value="1"/>
</dbReference>
<reference evidence="3" key="1">
    <citation type="journal article" date="2021" name="PeerJ">
        <title>Extensive microbial diversity within the chicken gut microbiome revealed by metagenomics and culture.</title>
        <authorList>
            <person name="Gilroy R."/>
            <person name="Ravi A."/>
            <person name="Getino M."/>
            <person name="Pursley I."/>
            <person name="Horton D.L."/>
            <person name="Alikhan N.F."/>
            <person name="Baker D."/>
            <person name="Gharbi K."/>
            <person name="Hall N."/>
            <person name="Watson M."/>
            <person name="Adriaenssens E.M."/>
            <person name="Foster-Nyarko E."/>
            <person name="Jarju S."/>
            <person name="Secka A."/>
            <person name="Antonio M."/>
            <person name="Oren A."/>
            <person name="Chaudhuri R.R."/>
            <person name="La Ragione R."/>
            <person name="Hildebrand F."/>
            <person name="Pallen M.J."/>
        </authorList>
    </citation>
    <scope>NUCLEOTIDE SEQUENCE</scope>
    <source>
        <strain evidence="3">ChiGjej5B5-22894</strain>
    </source>
</reference>
<dbReference type="InterPro" id="IPR000835">
    <property type="entry name" value="HTH_MarR-typ"/>
</dbReference>
<dbReference type="InterPro" id="IPR036388">
    <property type="entry name" value="WH-like_DNA-bd_sf"/>
</dbReference>
<dbReference type="PANTHER" id="PTHR33164">
    <property type="entry name" value="TRANSCRIPTIONAL REGULATOR, MARR FAMILY"/>
    <property type="match status" value="1"/>
</dbReference>
<feature type="compositionally biased region" description="Low complexity" evidence="1">
    <location>
        <begin position="175"/>
        <end position="200"/>
    </location>
</feature>
<feature type="region of interest" description="Disordered" evidence="1">
    <location>
        <begin position="165"/>
        <end position="200"/>
    </location>
</feature>
<dbReference type="PANTHER" id="PTHR33164:SF43">
    <property type="entry name" value="HTH-TYPE TRANSCRIPTIONAL REPRESSOR YETL"/>
    <property type="match status" value="1"/>
</dbReference>
<dbReference type="PRINTS" id="PR00598">
    <property type="entry name" value="HTHMARR"/>
</dbReference>
<evidence type="ECO:0000313" key="4">
    <source>
        <dbReference type="Proteomes" id="UP000742460"/>
    </source>
</evidence>
<dbReference type="SMART" id="SM00347">
    <property type="entry name" value="HTH_MARR"/>
    <property type="match status" value="1"/>
</dbReference>
<evidence type="ECO:0000259" key="2">
    <source>
        <dbReference type="PROSITE" id="PS50995"/>
    </source>
</evidence>
<dbReference type="SUPFAM" id="SSF46785">
    <property type="entry name" value="Winged helix' DNA-binding domain"/>
    <property type="match status" value="1"/>
</dbReference>
<dbReference type="InterPro" id="IPR039422">
    <property type="entry name" value="MarR/SlyA-like"/>
</dbReference>
<dbReference type="EMBL" id="DYUE01000068">
    <property type="protein sequence ID" value="HJG90581.1"/>
    <property type="molecule type" value="Genomic_DNA"/>
</dbReference>
<feature type="domain" description="HTH marR-type" evidence="2">
    <location>
        <begin position="26"/>
        <end position="162"/>
    </location>
</feature>
<dbReference type="InterPro" id="IPR036390">
    <property type="entry name" value="WH_DNA-bd_sf"/>
</dbReference>
<comment type="caution">
    <text evidence="3">The sequence shown here is derived from an EMBL/GenBank/DDBJ whole genome shotgun (WGS) entry which is preliminary data.</text>
</comment>
<protein>
    <submittedName>
        <fullName evidence="3">MarR family transcriptional regulator</fullName>
    </submittedName>
</protein>
<sequence>MNGAAGGTAARGGYWYRERGEETESAVELLNELRRYRESSVRMRGRLRDDMGMGEKDLLALRLLLAAQVEGRAVRQQELARSLQITGASCSALVDRLVRDGYAERTPHPADRRSTAVVPTPHGDREVRATLRTMHARMMAVVEQLTLSEREVVIRFLQGLNQSLEEFGHTPAPQGADPAGASDDRAAAPARGSAAAPEVS</sequence>
<dbReference type="GO" id="GO:0003700">
    <property type="term" value="F:DNA-binding transcription factor activity"/>
    <property type="evidence" value="ECO:0007669"/>
    <property type="project" value="InterPro"/>
</dbReference>
<reference evidence="3" key="2">
    <citation type="submission" date="2021-09" db="EMBL/GenBank/DDBJ databases">
        <authorList>
            <person name="Gilroy R."/>
        </authorList>
    </citation>
    <scope>NUCLEOTIDE SEQUENCE</scope>
    <source>
        <strain evidence="3">ChiGjej5B5-22894</strain>
    </source>
</reference>
<dbReference type="GO" id="GO:0006950">
    <property type="term" value="P:response to stress"/>
    <property type="evidence" value="ECO:0007669"/>
    <property type="project" value="TreeGrafter"/>
</dbReference>
<evidence type="ECO:0000256" key="1">
    <source>
        <dbReference type="SAM" id="MobiDB-lite"/>
    </source>
</evidence>
<proteinExistence type="predicted"/>
<dbReference type="Proteomes" id="UP000742460">
    <property type="component" value="Unassembled WGS sequence"/>
</dbReference>
<accession>A0A921MUX0</accession>
<name>A0A921MUX0_9MICO</name>
<evidence type="ECO:0000313" key="3">
    <source>
        <dbReference type="EMBL" id="HJG90581.1"/>
    </source>
</evidence>
<gene>
    <name evidence="3" type="ORF">K8V81_02535</name>
</gene>
<dbReference type="PROSITE" id="PS50995">
    <property type="entry name" value="HTH_MARR_2"/>
    <property type="match status" value="1"/>
</dbReference>